<sequence>MMPGESSIEAGLALARQLFDTIGRRSFDGVGFTRAAYGEGEQTAHDLVAAAARDLDLDIAVDAALNLSMTLRGDDPDPPPLVIGSHLDAVPQGGNFDGLAGVLAGLACLAAYRAAGVRPPRDIVLIAIRAEESAWFGAQHIGSRAMLGTLDPRILDEARRIDSGLSLAEHMRQAGADVGRLRNGAALVDPARLRGYLELHIEQGPLLVSRALPLGIVTGIRGNLRCRKATCVGEYAHSGTAPRALRRDAVFAVSELVGRIDELWRVIEDEEGGDLVATFGRFSTDPNAHAVTTVPGEVVFSFDARSHAQAVLRRVEAALRQAMDEIASRRGVTFTCDSFTGDAPAAMNPDFQGLLSQGCERLSIPAMPIASGAGHDAGDFAAAGVPSAMIFVRNDKGSHNPQEAMEFDDFALGVRLMVWFVANLKG</sequence>
<dbReference type="PANTHER" id="PTHR32494">
    <property type="entry name" value="ALLANTOATE DEIMINASE-RELATED"/>
    <property type="match status" value="1"/>
</dbReference>
<evidence type="ECO:0000256" key="2">
    <source>
        <dbReference type="ARBA" id="ARBA00006153"/>
    </source>
</evidence>
<dbReference type="PIRSF" id="PIRSF001235">
    <property type="entry name" value="Amidase_carbamoylase"/>
    <property type="match status" value="1"/>
</dbReference>
<evidence type="ECO:0000256" key="1">
    <source>
        <dbReference type="ARBA" id="ARBA00001936"/>
    </source>
</evidence>
<dbReference type="Gene3D" id="3.40.630.10">
    <property type="entry name" value="Zn peptidases"/>
    <property type="match status" value="1"/>
</dbReference>
<evidence type="ECO:0000256" key="4">
    <source>
        <dbReference type="ARBA" id="ARBA00022723"/>
    </source>
</evidence>
<proteinExistence type="inferred from homology"/>
<organism evidence="7 8">
    <name type="scientific">Aquamicrobium terrae</name>
    <dbReference type="NCBI Taxonomy" id="1324945"/>
    <lineage>
        <taxon>Bacteria</taxon>
        <taxon>Pseudomonadati</taxon>
        <taxon>Pseudomonadota</taxon>
        <taxon>Alphaproteobacteria</taxon>
        <taxon>Hyphomicrobiales</taxon>
        <taxon>Phyllobacteriaceae</taxon>
        <taxon>Aquamicrobium</taxon>
    </lineage>
</organism>
<evidence type="ECO:0000256" key="5">
    <source>
        <dbReference type="ARBA" id="ARBA00022801"/>
    </source>
</evidence>
<name>A0ABV2N7M4_9HYPH</name>
<dbReference type="InterPro" id="IPR010158">
    <property type="entry name" value="Amidase_Cbmase"/>
</dbReference>
<dbReference type="NCBIfam" id="TIGR01879">
    <property type="entry name" value="hydantase"/>
    <property type="match status" value="1"/>
</dbReference>
<dbReference type="EMBL" id="JBEPML010000030">
    <property type="protein sequence ID" value="MET3794819.1"/>
    <property type="molecule type" value="Genomic_DNA"/>
</dbReference>
<evidence type="ECO:0000256" key="6">
    <source>
        <dbReference type="ARBA" id="ARBA00023211"/>
    </source>
</evidence>
<keyword evidence="5 7" id="KW-0378">Hydrolase</keyword>
<dbReference type="Gene3D" id="3.30.70.360">
    <property type="match status" value="1"/>
</dbReference>
<protein>
    <submittedName>
        <fullName evidence="7">N-carbamoyl-L-amino-acid hydrolase</fullName>
        <ecNumber evidence="7">3.5.1.87</ecNumber>
    </submittedName>
</protein>
<evidence type="ECO:0000256" key="3">
    <source>
        <dbReference type="ARBA" id="ARBA00011738"/>
    </source>
</evidence>
<keyword evidence="8" id="KW-1185">Reference proteome</keyword>
<comment type="cofactor">
    <cofactor evidence="1">
        <name>Mn(2+)</name>
        <dbReference type="ChEBI" id="CHEBI:29035"/>
    </cofactor>
</comment>
<dbReference type="GO" id="GO:0050538">
    <property type="term" value="F:N-carbamoyl-L-amino-acid hydrolase activity"/>
    <property type="evidence" value="ECO:0007669"/>
    <property type="project" value="UniProtKB-EC"/>
</dbReference>
<dbReference type="InterPro" id="IPR036264">
    <property type="entry name" value="Bact_exopeptidase_dim_dom"/>
</dbReference>
<gene>
    <name evidence="7" type="ORF">ABID37_005059</name>
</gene>
<dbReference type="InterPro" id="IPR002933">
    <property type="entry name" value="Peptidase_M20"/>
</dbReference>
<keyword evidence="4" id="KW-0479">Metal-binding</keyword>
<dbReference type="SUPFAM" id="SSF53187">
    <property type="entry name" value="Zn-dependent exopeptidases"/>
    <property type="match status" value="1"/>
</dbReference>
<dbReference type="PANTHER" id="PTHR32494:SF19">
    <property type="entry name" value="ALLANTOATE DEIMINASE-RELATED"/>
    <property type="match status" value="1"/>
</dbReference>
<dbReference type="RefSeq" id="WP_354199727.1">
    <property type="nucleotide sequence ID" value="NZ_JBEPML010000030.1"/>
</dbReference>
<dbReference type="Proteomes" id="UP001549076">
    <property type="component" value="Unassembled WGS sequence"/>
</dbReference>
<reference evidence="7 8" key="1">
    <citation type="submission" date="2024-06" db="EMBL/GenBank/DDBJ databases">
        <title>Genomic Encyclopedia of Type Strains, Phase IV (KMG-IV): sequencing the most valuable type-strain genomes for metagenomic binning, comparative biology and taxonomic classification.</title>
        <authorList>
            <person name="Goeker M."/>
        </authorList>
    </citation>
    <scope>NUCLEOTIDE SEQUENCE [LARGE SCALE GENOMIC DNA]</scope>
    <source>
        <strain evidence="7 8">DSM 27865</strain>
    </source>
</reference>
<evidence type="ECO:0000313" key="7">
    <source>
        <dbReference type="EMBL" id="MET3794819.1"/>
    </source>
</evidence>
<dbReference type="Pfam" id="PF01546">
    <property type="entry name" value="Peptidase_M20"/>
    <property type="match status" value="1"/>
</dbReference>
<comment type="caution">
    <text evidence="7">The sequence shown here is derived from an EMBL/GenBank/DDBJ whole genome shotgun (WGS) entry which is preliminary data.</text>
</comment>
<keyword evidence="6" id="KW-0464">Manganese</keyword>
<dbReference type="EC" id="3.5.1.87" evidence="7"/>
<comment type="subunit">
    <text evidence="3">Homodimer.</text>
</comment>
<comment type="similarity">
    <text evidence="2">Belongs to the peptidase M20 family.</text>
</comment>
<dbReference type="SUPFAM" id="SSF55031">
    <property type="entry name" value="Bacterial exopeptidase dimerisation domain"/>
    <property type="match status" value="1"/>
</dbReference>
<evidence type="ECO:0000313" key="8">
    <source>
        <dbReference type="Proteomes" id="UP001549076"/>
    </source>
</evidence>
<accession>A0ABV2N7M4</accession>